<comment type="caution">
    <text evidence="1">The sequence shown here is derived from an EMBL/GenBank/DDBJ whole genome shotgun (WGS) entry which is preliminary data.</text>
</comment>
<dbReference type="EMBL" id="JDTF01000004">
    <property type="protein sequence ID" value="EXX95113.1"/>
    <property type="molecule type" value="Genomic_DNA"/>
</dbReference>
<sequence length="38" mass="4209">MTLKRTDQGCVFTFAESFCIQANVYIECADVGHLLVGQ</sequence>
<evidence type="ECO:0000313" key="2">
    <source>
        <dbReference type="Proteomes" id="UP000023104"/>
    </source>
</evidence>
<reference evidence="1 2" key="1">
    <citation type="submission" date="2014-02" db="EMBL/GenBank/DDBJ databases">
        <title>Whole Genome Sequencing Of Bordetella Holmesii, An Emerging Opportunistic Infection Of Humans.</title>
        <authorList>
            <person name="Tettelin H."/>
            <person name="Hooven T.A."/>
            <person name="Hine E."/>
            <person name="Su Q."/>
            <person name="Huard R.C."/>
            <person name="Della-Latta P."/>
            <person name="Daugherty S.C."/>
            <person name="Agrawal S."/>
            <person name="Sengamalay N."/>
            <person name="Tallon L.J."/>
            <person name="Sadzewicz L."/>
            <person name="Whittier S."/>
            <person name="Fraser C.M."/>
            <person name="Ratner A.J."/>
        </authorList>
    </citation>
    <scope>NUCLEOTIDE SEQUENCE [LARGE SCALE GENOMIC DNA]</scope>
    <source>
        <strain evidence="1 2">1058</strain>
    </source>
</reference>
<dbReference type="Proteomes" id="UP000023104">
    <property type="component" value="Unassembled WGS sequence"/>
</dbReference>
<keyword evidence="2" id="KW-1185">Reference proteome</keyword>
<name>A0ABN0S0R1_9BORD</name>
<proteinExistence type="predicted"/>
<protein>
    <recommendedName>
        <fullName evidence="3">N-acetyltransferase YedL</fullName>
    </recommendedName>
</protein>
<organism evidence="1 2">
    <name type="scientific">Bordetella holmesii 1058</name>
    <dbReference type="NCBI Taxonomy" id="1247648"/>
    <lineage>
        <taxon>Bacteria</taxon>
        <taxon>Pseudomonadati</taxon>
        <taxon>Pseudomonadota</taxon>
        <taxon>Betaproteobacteria</taxon>
        <taxon>Burkholderiales</taxon>
        <taxon>Alcaligenaceae</taxon>
        <taxon>Bordetella</taxon>
    </lineage>
</organism>
<evidence type="ECO:0000313" key="1">
    <source>
        <dbReference type="EMBL" id="EXX95113.1"/>
    </source>
</evidence>
<gene>
    <name evidence="1" type="ORF">D559_2540</name>
</gene>
<evidence type="ECO:0008006" key="3">
    <source>
        <dbReference type="Google" id="ProtNLM"/>
    </source>
</evidence>
<accession>A0ABN0S0R1</accession>